<sequence length="337" mass="38968">MKFVTTIIFSAFILPFLFKICTAQTLSQKDYDKILHKTKSHTIIGLGEAEHFYKGYYNTKVEVVKYLINNESIDIIALEASVNATALLNDYINGNLTIDILQALTALNEPYALQEAGLYNCSEIVEFIEWLKDYNHSHNKTIKLVGIDFQNYSLPLEKLKVNSSKHQIEKIDQTKSLLDSSMRSVIDSNIMIITSQPWIKRLQLAQNYIKNLKDEIYNGANQRLFSELEQFTTLWDNPMFPRDSIMYENLIPYIDGKSRVLIWAANFHLEKDPFFKGPKKLGVFLNEKYGEKYCVIGVSDQMHEYSKNLIYPPMNQLSDKYEMIINVPKGDKCVIIN</sequence>
<evidence type="ECO:0000313" key="2">
    <source>
        <dbReference type="Proteomes" id="UP000294752"/>
    </source>
</evidence>
<dbReference type="Gene3D" id="3.30.1870.10">
    <property type="entry name" value="EreA-like, domain 2"/>
    <property type="match status" value="1"/>
</dbReference>
<dbReference type="Pfam" id="PF05139">
    <property type="entry name" value="Erythro_esteras"/>
    <property type="match status" value="1"/>
</dbReference>
<comment type="caution">
    <text evidence="1">The sequence shown here is derived from an EMBL/GenBank/DDBJ whole genome shotgun (WGS) entry which is preliminary data.</text>
</comment>
<dbReference type="InterPro" id="IPR007815">
    <property type="entry name" value="Emycin_Estase"/>
</dbReference>
<dbReference type="PANTHER" id="PTHR31299">
    <property type="entry name" value="ESTERASE, PUTATIVE (AFU_ORTHOLOGUE AFUA_1G05850)-RELATED"/>
    <property type="match status" value="1"/>
</dbReference>
<dbReference type="RefSeq" id="WP_133642245.1">
    <property type="nucleotide sequence ID" value="NZ_SNZV01000019.1"/>
</dbReference>
<dbReference type="Gene3D" id="3.40.1660.10">
    <property type="entry name" value="EreA-like (biosynthetic domain)"/>
    <property type="match status" value="1"/>
</dbReference>
<proteinExistence type="predicted"/>
<evidence type="ECO:0000313" key="1">
    <source>
        <dbReference type="EMBL" id="TDS05958.1"/>
    </source>
</evidence>
<name>A0A4R7CVK1_9SPHI</name>
<dbReference type="Proteomes" id="UP000294752">
    <property type="component" value="Unassembled WGS sequence"/>
</dbReference>
<dbReference type="OrthoDB" id="9810066at2"/>
<dbReference type="InterPro" id="IPR052036">
    <property type="entry name" value="Hydrolase/PRTase-associated"/>
</dbReference>
<dbReference type="GO" id="GO:0046677">
    <property type="term" value="P:response to antibiotic"/>
    <property type="evidence" value="ECO:0007669"/>
    <property type="project" value="InterPro"/>
</dbReference>
<accession>A0A4R7CVK1</accession>
<dbReference type="CDD" id="cd14728">
    <property type="entry name" value="Ere-like"/>
    <property type="match status" value="1"/>
</dbReference>
<dbReference type="EMBL" id="SNZV01000019">
    <property type="protein sequence ID" value="TDS05958.1"/>
    <property type="molecule type" value="Genomic_DNA"/>
</dbReference>
<dbReference type="PANTHER" id="PTHR31299:SF0">
    <property type="entry name" value="ESTERASE, PUTATIVE (AFU_ORTHOLOGUE AFUA_1G05850)-RELATED"/>
    <property type="match status" value="1"/>
</dbReference>
<dbReference type="AlphaFoldDB" id="A0A4R7CVK1"/>
<keyword evidence="2" id="KW-1185">Reference proteome</keyword>
<gene>
    <name evidence="1" type="ORF">B0I21_1191</name>
</gene>
<organism evidence="1 2">
    <name type="scientific">Sphingobacterium paludis</name>
    <dbReference type="NCBI Taxonomy" id="1476465"/>
    <lineage>
        <taxon>Bacteria</taxon>
        <taxon>Pseudomonadati</taxon>
        <taxon>Bacteroidota</taxon>
        <taxon>Sphingobacteriia</taxon>
        <taxon>Sphingobacteriales</taxon>
        <taxon>Sphingobacteriaceae</taxon>
        <taxon>Sphingobacterium</taxon>
    </lineage>
</organism>
<dbReference type="SUPFAM" id="SSF159501">
    <property type="entry name" value="EreA/ChaN-like"/>
    <property type="match status" value="1"/>
</dbReference>
<protein>
    <submittedName>
        <fullName evidence="1">Erythromycin esterase</fullName>
    </submittedName>
</protein>
<reference evidence="1 2" key="1">
    <citation type="submission" date="2019-03" db="EMBL/GenBank/DDBJ databases">
        <title>Genomic Encyclopedia of Type Strains, Phase III (KMG-III): the genomes of soil and plant-associated and newly described type strains.</title>
        <authorList>
            <person name="Whitman W."/>
        </authorList>
    </citation>
    <scope>NUCLEOTIDE SEQUENCE [LARGE SCALE GENOMIC DNA]</scope>
    <source>
        <strain evidence="1 2">CGMCC 1.12801</strain>
    </source>
</reference>